<keyword evidence="4" id="KW-0597">Phosphoprotein</keyword>
<keyword evidence="5" id="KW-0808">Transferase</keyword>
<evidence type="ECO:0000256" key="13">
    <source>
        <dbReference type="SAM" id="MobiDB-lite"/>
    </source>
</evidence>
<dbReference type="Pfam" id="PF10545">
    <property type="entry name" value="MADF_DNA_bdg"/>
    <property type="match status" value="1"/>
</dbReference>
<dbReference type="PANTHER" id="PTHR24056:SF334">
    <property type="entry name" value="CYCLIN-DEPENDENT KINASE 1"/>
    <property type="match status" value="1"/>
</dbReference>
<dbReference type="PROSITE" id="PS50011">
    <property type="entry name" value="PROTEIN_KINASE_DOM"/>
    <property type="match status" value="1"/>
</dbReference>
<evidence type="ECO:0000256" key="10">
    <source>
        <dbReference type="ARBA" id="ARBA00047811"/>
    </source>
</evidence>
<dbReference type="GO" id="GO:0007095">
    <property type="term" value="P:mitotic G2 DNA damage checkpoint signaling"/>
    <property type="evidence" value="ECO:0007669"/>
    <property type="project" value="TreeGrafter"/>
</dbReference>
<keyword evidence="8" id="KW-0067">ATP-binding</keyword>
<proteinExistence type="inferred from homology"/>
<keyword evidence="7" id="KW-0418">Kinase</keyword>
<evidence type="ECO:0000256" key="7">
    <source>
        <dbReference type="ARBA" id="ARBA00022777"/>
    </source>
</evidence>
<dbReference type="PROSITE" id="PS51029">
    <property type="entry name" value="MADF"/>
    <property type="match status" value="1"/>
</dbReference>
<feature type="domain" description="MADF" evidence="15">
    <location>
        <begin position="5"/>
        <end position="97"/>
    </location>
</feature>
<evidence type="ECO:0000259" key="15">
    <source>
        <dbReference type="PROSITE" id="PS51029"/>
    </source>
</evidence>
<comment type="catalytic activity">
    <reaction evidence="11">
        <text>L-seryl-[protein] + ATP = O-phospho-L-seryl-[protein] + ADP + H(+)</text>
        <dbReference type="Rhea" id="RHEA:17989"/>
        <dbReference type="Rhea" id="RHEA-COMP:9863"/>
        <dbReference type="Rhea" id="RHEA-COMP:11604"/>
        <dbReference type="ChEBI" id="CHEBI:15378"/>
        <dbReference type="ChEBI" id="CHEBI:29999"/>
        <dbReference type="ChEBI" id="CHEBI:30616"/>
        <dbReference type="ChEBI" id="CHEBI:83421"/>
        <dbReference type="ChEBI" id="CHEBI:456216"/>
        <dbReference type="EC" id="2.7.11.22"/>
    </reaction>
</comment>
<dbReference type="InterPro" id="IPR006578">
    <property type="entry name" value="MADF-dom"/>
</dbReference>
<dbReference type="VEuPathDB" id="VectorBase:LOC119185433"/>
<reference evidence="16" key="2">
    <citation type="submission" date="2021-09" db="EMBL/GenBank/DDBJ databases">
        <authorList>
            <person name="Jia N."/>
            <person name="Wang J."/>
            <person name="Shi W."/>
            <person name="Du L."/>
            <person name="Sun Y."/>
            <person name="Zhan W."/>
            <person name="Jiang J."/>
            <person name="Wang Q."/>
            <person name="Zhang B."/>
            <person name="Ji P."/>
            <person name="Sakyi L.B."/>
            <person name="Cui X."/>
            <person name="Yuan T."/>
            <person name="Jiang B."/>
            <person name="Yang W."/>
            <person name="Lam T.T.-Y."/>
            <person name="Chang Q."/>
            <person name="Ding S."/>
            <person name="Wang X."/>
            <person name="Zhu J."/>
            <person name="Ruan X."/>
            <person name="Zhao L."/>
            <person name="Wei J."/>
            <person name="Que T."/>
            <person name="Du C."/>
            <person name="Cheng J."/>
            <person name="Dai P."/>
            <person name="Han X."/>
            <person name="Huang E."/>
            <person name="Gao Y."/>
            <person name="Liu J."/>
            <person name="Shao H."/>
            <person name="Ye R."/>
            <person name="Li L."/>
            <person name="Wei W."/>
            <person name="Wang X."/>
            <person name="Wang C."/>
            <person name="Huo Q."/>
            <person name="Li W."/>
            <person name="Guo W."/>
            <person name="Chen H."/>
            <person name="Chen S."/>
            <person name="Zhou L."/>
            <person name="Zhou L."/>
            <person name="Ni X."/>
            <person name="Tian J."/>
            <person name="Zhou Y."/>
            <person name="Sheng Y."/>
            <person name="Liu T."/>
            <person name="Pan Y."/>
            <person name="Xia L."/>
            <person name="Li J."/>
            <person name="Zhao F."/>
            <person name="Cao W."/>
        </authorList>
    </citation>
    <scope>NUCLEOTIDE SEQUENCE</scope>
    <source>
        <strain evidence="16">Rmic-2018</strain>
        <tissue evidence="16">Larvae</tissue>
    </source>
</reference>
<evidence type="ECO:0000256" key="11">
    <source>
        <dbReference type="ARBA" id="ARBA00048367"/>
    </source>
</evidence>
<dbReference type="GO" id="GO:0000086">
    <property type="term" value="P:G2/M transition of mitotic cell cycle"/>
    <property type="evidence" value="ECO:0007669"/>
    <property type="project" value="TreeGrafter"/>
</dbReference>
<comment type="caution">
    <text evidence="16">The sequence shown here is derived from an EMBL/GenBank/DDBJ whole genome shotgun (WGS) entry which is preliminary data.</text>
</comment>
<dbReference type="Pfam" id="PF00069">
    <property type="entry name" value="Pkinase"/>
    <property type="match status" value="1"/>
</dbReference>
<comment type="subcellular location">
    <subcellularLocation>
        <location evidence="1">Nucleus</location>
    </subcellularLocation>
</comment>
<evidence type="ECO:0000313" key="17">
    <source>
        <dbReference type="Proteomes" id="UP000821866"/>
    </source>
</evidence>
<evidence type="ECO:0000256" key="8">
    <source>
        <dbReference type="ARBA" id="ARBA00022840"/>
    </source>
</evidence>
<dbReference type="EMBL" id="JABSTU010000009">
    <property type="protein sequence ID" value="KAH8021513.1"/>
    <property type="molecule type" value="Genomic_DNA"/>
</dbReference>
<name>A0A9J6DI02_RHIMP</name>
<dbReference type="AlphaFoldDB" id="A0A9J6DI02"/>
<dbReference type="GO" id="GO:0008353">
    <property type="term" value="F:RNA polymerase II CTD heptapeptide repeat kinase activity"/>
    <property type="evidence" value="ECO:0007669"/>
    <property type="project" value="UniProtKB-EC"/>
</dbReference>
<dbReference type="VEuPathDB" id="VectorBase:LOC119173944"/>
<sequence>MDTERFLEEIRLYPFLYDKTMPDYKDKEAKMNRWDLIGSMFGLKGTQAMLKFKNIRDRWVTLVSGVEANTRSGAPGNNGKIKWPLFSIIDSMLRQTPHCAENPASRRKSPRGQGPERHPHRCYVVTSERPSAQVANQLSPSVASSAPTRFSIYASGHLGGHRGAGENFGRLQPTLAPPPPWRRPWIREVALLRELTHENIVRLIDVIMPPSKAIHLVFEHMTMDLGKLLDTQPKNKTLNGAVVKKYLGQIVDAILFCHRRRVLHRDLKPAKVLIDDNGGLKVADFGLCRAFTLPVGIFTHEVVTLWYRAPEILLGASRYSTPVDVWSIGCIFFELLTGKTLFRGDSEIDQLFRIFHVLGTPTGDTWPAVMQLPNYKPTFPMWRKNIVAELLPEVDCEVVDLLQKMLIYSPGERISAKGAAAHPYLAGSTDFKQAAGTTEKNSLAALNVGGNVNFIRQLGDVDVKPVLHFIQGFCILLIREKCHCQPLGAEASSSSNPVQVGVRVFRHIIVENYVDPLNVHPSSKQVCSHKDSLLEVFELLIAR</sequence>
<dbReference type="SMART" id="SM00595">
    <property type="entry name" value="MADF"/>
    <property type="match status" value="1"/>
</dbReference>
<comment type="catalytic activity">
    <reaction evidence="12">
        <text>[DNA-directed RNA polymerase] + ATP = phospho-[DNA-directed RNA polymerase] + ADP + H(+)</text>
        <dbReference type="Rhea" id="RHEA:10216"/>
        <dbReference type="Rhea" id="RHEA-COMP:11321"/>
        <dbReference type="Rhea" id="RHEA-COMP:11322"/>
        <dbReference type="ChEBI" id="CHEBI:15378"/>
        <dbReference type="ChEBI" id="CHEBI:30616"/>
        <dbReference type="ChEBI" id="CHEBI:43176"/>
        <dbReference type="ChEBI" id="CHEBI:68546"/>
        <dbReference type="ChEBI" id="CHEBI:456216"/>
        <dbReference type="EC" id="2.7.11.23"/>
    </reaction>
</comment>
<dbReference type="PANTHER" id="PTHR24056">
    <property type="entry name" value="CELL DIVISION PROTEIN KINASE"/>
    <property type="match status" value="1"/>
</dbReference>
<keyword evidence="6" id="KW-0547">Nucleotide-binding</keyword>
<dbReference type="InterPro" id="IPR000719">
    <property type="entry name" value="Prot_kinase_dom"/>
</dbReference>
<keyword evidence="17" id="KW-1185">Reference proteome</keyword>
<dbReference type="GO" id="GO:0005524">
    <property type="term" value="F:ATP binding"/>
    <property type="evidence" value="ECO:0007669"/>
    <property type="project" value="UniProtKB-KW"/>
</dbReference>
<evidence type="ECO:0000256" key="12">
    <source>
        <dbReference type="ARBA" id="ARBA00049280"/>
    </source>
</evidence>
<dbReference type="InterPro" id="IPR050108">
    <property type="entry name" value="CDK"/>
</dbReference>
<dbReference type="InterPro" id="IPR011009">
    <property type="entry name" value="Kinase-like_dom_sf"/>
</dbReference>
<dbReference type="Proteomes" id="UP000821866">
    <property type="component" value="Chromosome 7"/>
</dbReference>
<comment type="catalytic activity">
    <reaction evidence="10">
        <text>L-threonyl-[protein] + ATP = O-phospho-L-threonyl-[protein] + ADP + H(+)</text>
        <dbReference type="Rhea" id="RHEA:46608"/>
        <dbReference type="Rhea" id="RHEA-COMP:11060"/>
        <dbReference type="Rhea" id="RHEA-COMP:11605"/>
        <dbReference type="ChEBI" id="CHEBI:15378"/>
        <dbReference type="ChEBI" id="CHEBI:30013"/>
        <dbReference type="ChEBI" id="CHEBI:30616"/>
        <dbReference type="ChEBI" id="CHEBI:61977"/>
        <dbReference type="ChEBI" id="CHEBI:456216"/>
        <dbReference type="EC" id="2.7.11.22"/>
    </reaction>
</comment>
<evidence type="ECO:0008006" key="18">
    <source>
        <dbReference type="Google" id="ProtNLM"/>
    </source>
</evidence>
<dbReference type="GO" id="GO:0004693">
    <property type="term" value="F:cyclin-dependent protein serine/threonine kinase activity"/>
    <property type="evidence" value="ECO:0007669"/>
    <property type="project" value="UniProtKB-EC"/>
</dbReference>
<dbReference type="Gene3D" id="1.10.510.10">
    <property type="entry name" value="Transferase(Phosphotransferase) domain 1"/>
    <property type="match status" value="1"/>
</dbReference>
<evidence type="ECO:0000256" key="6">
    <source>
        <dbReference type="ARBA" id="ARBA00022741"/>
    </source>
</evidence>
<evidence type="ECO:0000256" key="2">
    <source>
        <dbReference type="ARBA" id="ARBA00006485"/>
    </source>
</evidence>
<evidence type="ECO:0000256" key="9">
    <source>
        <dbReference type="ARBA" id="ARBA00023242"/>
    </source>
</evidence>
<dbReference type="Gene3D" id="3.30.200.20">
    <property type="entry name" value="Phosphorylase Kinase, domain 1"/>
    <property type="match status" value="1"/>
</dbReference>
<feature type="domain" description="Protein kinase" evidence="14">
    <location>
        <begin position="105"/>
        <end position="425"/>
    </location>
</feature>
<keyword evidence="9" id="KW-0539">Nucleus</keyword>
<evidence type="ECO:0000256" key="4">
    <source>
        <dbReference type="ARBA" id="ARBA00022553"/>
    </source>
</evidence>
<dbReference type="GO" id="GO:0005634">
    <property type="term" value="C:nucleus"/>
    <property type="evidence" value="ECO:0007669"/>
    <property type="project" value="UniProtKB-SubCell"/>
</dbReference>
<feature type="region of interest" description="Disordered" evidence="13">
    <location>
        <begin position="99"/>
        <end position="119"/>
    </location>
</feature>
<evidence type="ECO:0000259" key="14">
    <source>
        <dbReference type="PROSITE" id="PS50011"/>
    </source>
</evidence>
<evidence type="ECO:0000256" key="1">
    <source>
        <dbReference type="ARBA" id="ARBA00004123"/>
    </source>
</evidence>
<accession>A0A9J6DI02</accession>
<organism evidence="16 17">
    <name type="scientific">Rhipicephalus microplus</name>
    <name type="common">Cattle tick</name>
    <name type="synonym">Boophilus microplus</name>
    <dbReference type="NCBI Taxonomy" id="6941"/>
    <lineage>
        <taxon>Eukaryota</taxon>
        <taxon>Metazoa</taxon>
        <taxon>Ecdysozoa</taxon>
        <taxon>Arthropoda</taxon>
        <taxon>Chelicerata</taxon>
        <taxon>Arachnida</taxon>
        <taxon>Acari</taxon>
        <taxon>Parasitiformes</taxon>
        <taxon>Ixodida</taxon>
        <taxon>Ixodoidea</taxon>
        <taxon>Ixodidae</taxon>
        <taxon>Rhipicephalinae</taxon>
        <taxon>Rhipicephalus</taxon>
        <taxon>Boophilus</taxon>
    </lineage>
</organism>
<reference evidence="16" key="1">
    <citation type="journal article" date="2020" name="Cell">
        <title>Large-Scale Comparative Analyses of Tick Genomes Elucidate Their Genetic Diversity and Vector Capacities.</title>
        <authorList>
            <consortium name="Tick Genome and Microbiome Consortium (TIGMIC)"/>
            <person name="Jia N."/>
            <person name="Wang J."/>
            <person name="Shi W."/>
            <person name="Du L."/>
            <person name="Sun Y."/>
            <person name="Zhan W."/>
            <person name="Jiang J.F."/>
            <person name="Wang Q."/>
            <person name="Zhang B."/>
            <person name="Ji P."/>
            <person name="Bell-Sakyi L."/>
            <person name="Cui X.M."/>
            <person name="Yuan T.T."/>
            <person name="Jiang B.G."/>
            <person name="Yang W.F."/>
            <person name="Lam T.T."/>
            <person name="Chang Q.C."/>
            <person name="Ding S.J."/>
            <person name="Wang X.J."/>
            <person name="Zhu J.G."/>
            <person name="Ruan X.D."/>
            <person name="Zhao L."/>
            <person name="Wei J.T."/>
            <person name="Ye R.Z."/>
            <person name="Que T.C."/>
            <person name="Du C.H."/>
            <person name="Zhou Y.H."/>
            <person name="Cheng J.X."/>
            <person name="Dai P.F."/>
            <person name="Guo W.B."/>
            <person name="Han X.H."/>
            <person name="Huang E.J."/>
            <person name="Li L.F."/>
            <person name="Wei W."/>
            <person name="Gao Y.C."/>
            <person name="Liu J.Z."/>
            <person name="Shao H.Z."/>
            <person name="Wang X."/>
            <person name="Wang C.C."/>
            <person name="Yang T.C."/>
            <person name="Huo Q.B."/>
            <person name="Li W."/>
            <person name="Chen H.Y."/>
            <person name="Chen S.E."/>
            <person name="Zhou L.G."/>
            <person name="Ni X.B."/>
            <person name="Tian J.H."/>
            <person name="Sheng Y."/>
            <person name="Liu T."/>
            <person name="Pan Y.S."/>
            <person name="Xia L.Y."/>
            <person name="Li J."/>
            <person name="Zhao F."/>
            <person name="Cao W.C."/>
        </authorList>
    </citation>
    <scope>NUCLEOTIDE SEQUENCE</scope>
    <source>
        <strain evidence="16">Rmic-2018</strain>
    </source>
</reference>
<protein>
    <recommendedName>
        <fullName evidence="18">Protein kinase domain-containing protein</fullName>
    </recommendedName>
</protein>
<keyword evidence="3" id="KW-0723">Serine/threonine-protein kinase</keyword>
<evidence type="ECO:0000256" key="5">
    <source>
        <dbReference type="ARBA" id="ARBA00022679"/>
    </source>
</evidence>
<comment type="similarity">
    <text evidence="2">Belongs to the protein kinase superfamily. CMGC Ser/Thr protein kinase family. CDC2/CDKX subfamily.</text>
</comment>
<gene>
    <name evidence="16" type="ORF">HPB51_015909</name>
</gene>
<dbReference type="FunFam" id="1.10.510.10:FF:000574">
    <property type="entry name" value="Cell division related protein kinase 2"/>
    <property type="match status" value="1"/>
</dbReference>
<evidence type="ECO:0000256" key="3">
    <source>
        <dbReference type="ARBA" id="ARBA00022527"/>
    </source>
</evidence>
<evidence type="ECO:0000313" key="16">
    <source>
        <dbReference type="EMBL" id="KAH8021513.1"/>
    </source>
</evidence>
<dbReference type="SUPFAM" id="SSF56112">
    <property type="entry name" value="Protein kinase-like (PK-like)"/>
    <property type="match status" value="1"/>
</dbReference>